<dbReference type="EMBL" id="JAUEPU010000026">
    <property type="protein sequence ID" value="KAK0493235.1"/>
    <property type="molecule type" value="Genomic_DNA"/>
</dbReference>
<comment type="caution">
    <text evidence="2">The sequence shown here is derived from an EMBL/GenBank/DDBJ whole genome shotgun (WGS) entry which is preliminary data.</text>
</comment>
<evidence type="ECO:0000313" key="3">
    <source>
        <dbReference type="Proteomes" id="UP001175228"/>
    </source>
</evidence>
<protein>
    <submittedName>
        <fullName evidence="2">Uncharacterized protein</fullName>
    </submittedName>
</protein>
<keyword evidence="3" id="KW-1185">Reference proteome</keyword>
<reference evidence="2" key="1">
    <citation type="submission" date="2023-06" db="EMBL/GenBank/DDBJ databases">
        <authorList>
            <consortium name="Lawrence Berkeley National Laboratory"/>
            <person name="Ahrendt S."/>
            <person name="Sahu N."/>
            <person name="Indic B."/>
            <person name="Wong-Bajracharya J."/>
            <person name="Merenyi Z."/>
            <person name="Ke H.-M."/>
            <person name="Monk M."/>
            <person name="Kocsube S."/>
            <person name="Drula E."/>
            <person name="Lipzen A."/>
            <person name="Balint B."/>
            <person name="Henrissat B."/>
            <person name="Andreopoulos B."/>
            <person name="Martin F.M."/>
            <person name="Harder C.B."/>
            <person name="Rigling D."/>
            <person name="Ford K.L."/>
            <person name="Foster G.D."/>
            <person name="Pangilinan J."/>
            <person name="Papanicolaou A."/>
            <person name="Barry K."/>
            <person name="LaButti K."/>
            <person name="Viragh M."/>
            <person name="Koriabine M."/>
            <person name="Yan M."/>
            <person name="Riley R."/>
            <person name="Champramary S."/>
            <person name="Plett K.L."/>
            <person name="Tsai I.J."/>
            <person name="Slot J."/>
            <person name="Sipos G."/>
            <person name="Plett J."/>
            <person name="Nagy L.G."/>
            <person name="Grigoriev I.V."/>
        </authorList>
    </citation>
    <scope>NUCLEOTIDE SEQUENCE</scope>
    <source>
        <strain evidence="2">HWK02</strain>
    </source>
</reference>
<evidence type="ECO:0000256" key="1">
    <source>
        <dbReference type="SAM" id="MobiDB-lite"/>
    </source>
</evidence>
<organism evidence="2 3">
    <name type="scientific">Armillaria luteobubalina</name>
    <dbReference type="NCBI Taxonomy" id="153913"/>
    <lineage>
        <taxon>Eukaryota</taxon>
        <taxon>Fungi</taxon>
        <taxon>Dikarya</taxon>
        <taxon>Basidiomycota</taxon>
        <taxon>Agaricomycotina</taxon>
        <taxon>Agaricomycetes</taxon>
        <taxon>Agaricomycetidae</taxon>
        <taxon>Agaricales</taxon>
        <taxon>Marasmiineae</taxon>
        <taxon>Physalacriaceae</taxon>
        <taxon>Armillaria</taxon>
    </lineage>
</organism>
<feature type="compositionally biased region" description="Polar residues" evidence="1">
    <location>
        <begin position="31"/>
        <end position="41"/>
    </location>
</feature>
<accession>A0AA39Q071</accession>
<evidence type="ECO:0000313" key="2">
    <source>
        <dbReference type="EMBL" id="KAK0493235.1"/>
    </source>
</evidence>
<name>A0AA39Q071_9AGAR</name>
<proteinExistence type="predicted"/>
<feature type="region of interest" description="Disordered" evidence="1">
    <location>
        <begin position="31"/>
        <end position="57"/>
    </location>
</feature>
<dbReference type="AlphaFoldDB" id="A0AA39Q071"/>
<sequence length="100" mass="11074">MRNSGLKYGCDGVRMIAYEWGAIVERTTPSTAAQVDSTCAPSTRRDHRGESGSMANRNLVINREMNQSNNVNIGYCFEHSLELEHKGTGDSYRCADAQKS</sequence>
<dbReference type="Proteomes" id="UP001175228">
    <property type="component" value="Unassembled WGS sequence"/>
</dbReference>
<gene>
    <name evidence="2" type="ORF">EDD18DRAFT_1357184</name>
</gene>